<dbReference type="InterPro" id="IPR014710">
    <property type="entry name" value="RmlC-like_jellyroll"/>
</dbReference>
<dbReference type="Gene3D" id="2.60.120.10">
    <property type="entry name" value="Jelly Rolls"/>
    <property type="match status" value="1"/>
</dbReference>
<evidence type="ECO:0008006" key="9">
    <source>
        <dbReference type="Google" id="ProtNLM"/>
    </source>
</evidence>
<comment type="cofactor">
    <cofactor evidence="1">
        <name>Fe(2+)</name>
        <dbReference type="ChEBI" id="CHEBI:29033"/>
    </cofactor>
</comment>
<keyword evidence="4" id="KW-0479">Metal-binding</keyword>
<dbReference type="SUPFAM" id="SSF51182">
    <property type="entry name" value="RmlC-like cupins"/>
    <property type="match status" value="1"/>
</dbReference>
<gene>
    <name evidence="8" type="ORF">METZ01_LOCUS10035</name>
</gene>
<dbReference type="PANTHER" id="PTHR15497">
    <property type="entry name" value="3-HYDROXYANTHRANILATE 3,4-DIOXYGENASE"/>
    <property type="match status" value="1"/>
</dbReference>
<evidence type="ECO:0000256" key="1">
    <source>
        <dbReference type="ARBA" id="ARBA00001954"/>
    </source>
</evidence>
<dbReference type="EMBL" id="UINC01000547">
    <property type="protein sequence ID" value="SUZ57181.1"/>
    <property type="molecule type" value="Genomic_DNA"/>
</dbReference>
<dbReference type="GO" id="GO:0046874">
    <property type="term" value="P:quinolinate metabolic process"/>
    <property type="evidence" value="ECO:0007669"/>
    <property type="project" value="TreeGrafter"/>
</dbReference>
<comment type="function">
    <text evidence="2">Catalyzes the oxidative ring opening of 3-hydroxyanthranilate to 2-amino-3-carboxymuconate semialdehyde, which spontaneously cyclizes to quinolinate.</text>
</comment>
<keyword evidence="3" id="KW-0662">Pyridine nucleotide biosynthesis</keyword>
<organism evidence="8">
    <name type="scientific">marine metagenome</name>
    <dbReference type="NCBI Taxonomy" id="408172"/>
    <lineage>
        <taxon>unclassified sequences</taxon>
        <taxon>metagenomes</taxon>
        <taxon>ecological metagenomes</taxon>
    </lineage>
</organism>
<evidence type="ECO:0000256" key="2">
    <source>
        <dbReference type="ARBA" id="ARBA00002752"/>
    </source>
</evidence>
<dbReference type="PANTHER" id="PTHR15497:SF1">
    <property type="entry name" value="3-HYDROXYANTHRANILATE 3,4-DIOXYGENASE"/>
    <property type="match status" value="1"/>
</dbReference>
<dbReference type="Pfam" id="PF06052">
    <property type="entry name" value="3-HAO"/>
    <property type="match status" value="1"/>
</dbReference>
<name>A0A381NRG9_9ZZZZ</name>
<sequence length="200" mass="22989">MSMTVTGTVLSPINIKQWVEEHADEFKPPVSNKYLYLGKDFFVMVIGGPNARNDFHKSDSEEYFYQFKGDICVQTIEDEEIVNHVIREGESFFIPPNVPHAPQRPPDTIGIVVERNRHAGETEHQQFYCPNCHQLAWDEEFDCNDIVDHFSASMEAFWADEERATCPNCNTRIMKPAPVARIETEPEVRIIRQRGQSGSD</sequence>
<proteinExistence type="inferred from homology"/>
<reference evidence="8" key="1">
    <citation type="submission" date="2018-05" db="EMBL/GenBank/DDBJ databases">
        <authorList>
            <person name="Lanie J.A."/>
            <person name="Ng W.-L."/>
            <person name="Kazmierczak K.M."/>
            <person name="Andrzejewski T.M."/>
            <person name="Davidsen T.M."/>
            <person name="Wayne K.J."/>
            <person name="Tettelin H."/>
            <person name="Glass J.I."/>
            <person name="Rusch D."/>
            <person name="Podicherti R."/>
            <person name="Tsui H.-C.T."/>
            <person name="Winkler M.E."/>
        </authorList>
    </citation>
    <scope>NUCLEOTIDE SEQUENCE</scope>
</reference>
<dbReference type="GO" id="GO:0005737">
    <property type="term" value="C:cytoplasm"/>
    <property type="evidence" value="ECO:0007669"/>
    <property type="project" value="TreeGrafter"/>
</dbReference>
<evidence type="ECO:0000256" key="6">
    <source>
        <dbReference type="ARBA" id="ARBA00023002"/>
    </source>
</evidence>
<dbReference type="InterPro" id="IPR010329">
    <property type="entry name" value="3hydroanth_dOase"/>
</dbReference>
<dbReference type="AlphaFoldDB" id="A0A381NRG9"/>
<dbReference type="HAMAP" id="MF_00825">
    <property type="entry name" value="3_HAO"/>
    <property type="match status" value="1"/>
</dbReference>
<dbReference type="InterPro" id="IPR011051">
    <property type="entry name" value="RmlC_Cupin_sf"/>
</dbReference>
<evidence type="ECO:0000256" key="5">
    <source>
        <dbReference type="ARBA" id="ARBA00022964"/>
    </source>
</evidence>
<evidence type="ECO:0000256" key="4">
    <source>
        <dbReference type="ARBA" id="ARBA00022723"/>
    </source>
</evidence>
<dbReference type="CDD" id="cd06123">
    <property type="entry name" value="cupin_HAO"/>
    <property type="match status" value="1"/>
</dbReference>
<protein>
    <recommendedName>
        <fullName evidence="9">3-hydroxyanthranilate 3,4-dioxygenase</fullName>
    </recommendedName>
</protein>
<dbReference type="GO" id="GO:0034354">
    <property type="term" value="P:'de novo' NAD+ biosynthetic process from L-tryptophan"/>
    <property type="evidence" value="ECO:0007669"/>
    <property type="project" value="TreeGrafter"/>
</dbReference>
<evidence type="ECO:0000313" key="8">
    <source>
        <dbReference type="EMBL" id="SUZ57181.1"/>
    </source>
</evidence>
<dbReference type="GO" id="GO:0005506">
    <property type="term" value="F:iron ion binding"/>
    <property type="evidence" value="ECO:0007669"/>
    <property type="project" value="InterPro"/>
</dbReference>
<keyword evidence="5" id="KW-0223">Dioxygenase</keyword>
<keyword evidence="6" id="KW-0560">Oxidoreductase</keyword>
<keyword evidence="7" id="KW-0408">Iron</keyword>
<accession>A0A381NRG9</accession>
<dbReference type="NCBIfam" id="TIGR03037">
    <property type="entry name" value="anthran_nbaC"/>
    <property type="match status" value="1"/>
</dbReference>
<evidence type="ECO:0000256" key="7">
    <source>
        <dbReference type="ARBA" id="ARBA00023004"/>
    </source>
</evidence>
<dbReference type="GO" id="GO:0000334">
    <property type="term" value="F:3-hydroxyanthranilate 3,4-dioxygenase activity"/>
    <property type="evidence" value="ECO:0007669"/>
    <property type="project" value="InterPro"/>
</dbReference>
<evidence type="ECO:0000256" key="3">
    <source>
        <dbReference type="ARBA" id="ARBA00022642"/>
    </source>
</evidence>